<accession>A0A4Y2C414</accession>
<organism evidence="2 3">
    <name type="scientific">Araneus ventricosus</name>
    <name type="common">Orbweaver spider</name>
    <name type="synonym">Epeira ventricosa</name>
    <dbReference type="NCBI Taxonomy" id="182803"/>
    <lineage>
        <taxon>Eukaryota</taxon>
        <taxon>Metazoa</taxon>
        <taxon>Ecdysozoa</taxon>
        <taxon>Arthropoda</taxon>
        <taxon>Chelicerata</taxon>
        <taxon>Arachnida</taxon>
        <taxon>Araneae</taxon>
        <taxon>Araneomorphae</taxon>
        <taxon>Entelegynae</taxon>
        <taxon>Araneoidea</taxon>
        <taxon>Araneidae</taxon>
        <taxon>Araneus</taxon>
    </lineage>
</organism>
<evidence type="ECO:0000313" key="3">
    <source>
        <dbReference type="Proteomes" id="UP000499080"/>
    </source>
</evidence>
<evidence type="ECO:0000256" key="1">
    <source>
        <dbReference type="SAM" id="MobiDB-lite"/>
    </source>
</evidence>
<name>A0A4Y2C414_ARAVE</name>
<dbReference type="OrthoDB" id="8196103at2759"/>
<reference evidence="2 3" key="1">
    <citation type="journal article" date="2019" name="Sci. Rep.">
        <title>Orb-weaving spider Araneus ventricosus genome elucidates the spidroin gene catalogue.</title>
        <authorList>
            <person name="Kono N."/>
            <person name="Nakamura H."/>
            <person name="Ohtoshi R."/>
            <person name="Moran D.A.P."/>
            <person name="Shinohara A."/>
            <person name="Yoshida Y."/>
            <person name="Fujiwara M."/>
            <person name="Mori M."/>
            <person name="Tomita M."/>
            <person name="Arakawa K."/>
        </authorList>
    </citation>
    <scope>NUCLEOTIDE SEQUENCE [LARGE SCALE GENOMIC DNA]</scope>
</reference>
<protein>
    <recommendedName>
        <fullName evidence="4">HTH CENPB-type domain-containing protein</fullName>
    </recommendedName>
</protein>
<comment type="caution">
    <text evidence="2">The sequence shown here is derived from an EMBL/GenBank/DDBJ whole genome shotgun (WGS) entry which is preliminary data.</text>
</comment>
<proteinExistence type="predicted"/>
<evidence type="ECO:0008006" key="4">
    <source>
        <dbReference type="Google" id="ProtNLM"/>
    </source>
</evidence>
<dbReference type="Proteomes" id="UP000499080">
    <property type="component" value="Unassembled WGS sequence"/>
</dbReference>
<gene>
    <name evidence="2" type="ORF">AVEN_111619_1</name>
</gene>
<sequence>MKVAFEYVDVNGVAARFNNERKSAGKDWLKSFCKRYNLSVRNPEQCSVARAMGFNKVQVTRFHNNLKSCCLEKKFPAHRKFNMDETVISTIPQQDTEDDNTKRQKECQYPVNRASSST</sequence>
<keyword evidence="3" id="KW-1185">Reference proteome</keyword>
<dbReference type="EMBL" id="BGPR01000140">
    <property type="protein sequence ID" value="GBL98495.1"/>
    <property type="molecule type" value="Genomic_DNA"/>
</dbReference>
<feature type="region of interest" description="Disordered" evidence="1">
    <location>
        <begin position="86"/>
        <end position="118"/>
    </location>
</feature>
<dbReference type="AlphaFoldDB" id="A0A4Y2C414"/>
<evidence type="ECO:0000313" key="2">
    <source>
        <dbReference type="EMBL" id="GBL98495.1"/>
    </source>
</evidence>